<evidence type="ECO:0000256" key="5">
    <source>
        <dbReference type="ARBA" id="ARBA00022729"/>
    </source>
</evidence>
<comment type="subcellular location">
    <subcellularLocation>
        <location evidence="1">Cell membrane</location>
        <topology evidence="1">Lipid-anchor</topology>
        <topology evidence="1">GPI-anchor</topology>
    </subcellularLocation>
</comment>
<organism evidence="11 12">
    <name type="scientific">Dipteronia dyeriana</name>
    <dbReference type="NCBI Taxonomy" id="168575"/>
    <lineage>
        <taxon>Eukaryota</taxon>
        <taxon>Viridiplantae</taxon>
        <taxon>Streptophyta</taxon>
        <taxon>Embryophyta</taxon>
        <taxon>Tracheophyta</taxon>
        <taxon>Spermatophyta</taxon>
        <taxon>Magnoliopsida</taxon>
        <taxon>eudicotyledons</taxon>
        <taxon>Gunneridae</taxon>
        <taxon>Pentapetalae</taxon>
        <taxon>rosids</taxon>
        <taxon>malvids</taxon>
        <taxon>Sapindales</taxon>
        <taxon>Sapindaceae</taxon>
        <taxon>Hippocastanoideae</taxon>
        <taxon>Acereae</taxon>
        <taxon>Dipteronia</taxon>
    </lineage>
</organism>
<evidence type="ECO:0000313" key="12">
    <source>
        <dbReference type="Proteomes" id="UP001280121"/>
    </source>
</evidence>
<comment type="similarity">
    <text evidence="2">Belongs to the plant LTP family.</text>
</comment>
<dbReference type="InterPro" id="IPR016140">
    <property type="entry name" value="Bifunc_inhib/LTP/seed_store"/>
</dbReference>
<evidence type="ECO:0000256" key="3">
    <source>
        <dbReference type="ARBA" id="ARBA00022475"/>
    </source>
</evidence>
<keyword evidence="12" id="KW-1185">Reference proteome</keyword>
<proteinExistence type="inferred from homology"/>
<dbReference type="AlphaFoldDB" id="A0AAD9XTG4"/>
<keyword evidence="8" id="KW-0449">Lipoprotein</keyword>
<dbReference type="CDD" id="cd00010">
    <property type="entry name" value="AAI_LTSS"/>
    <property type="match status" value="1"/>
</dbReference>
<dbReference type="Pfam" id="PF14368">
    <property type="entry name" value="LTP_2"/>
    <property type="match status" value="1"/>
</dbReference>
<keyword evidence="4" id="KW-0336">GPI-anchor</keyword>
<dbReference type="Proteomes" id="UP001280121">
    <property type="component" value="Unassembled WGS sequence"/>
</dbReference>
<evidence type="ECO:0000313" key="11">
    <source>
        <dbReference type="EMBL" id="KAK2664793.1"/>
    </source>
</evidence>
<feature type="chain" id="PRO_5042075941" description="Bifunctional inhibitor/plant lipid transfer protein/seed storage helical domain-containing protein" evidence="9">
    <location>
        <begin position="30"/>
        <end position="148"/>
    </location>
</feature>
<protein>
    <recommendedName>
        <fullName evidence="10">Bifunctional inhibitor/plant lipid transfer protein/seed storage helical domain-containing protein</fullName>
    </recommendedName>
</protein>
<dbReference type="InterPro" id="IPR036312">
    <property type="entry name" value="Bifun_inhib/LTP/seed_sf"/>
</dbReference>
<evidence type="ECO:0000256" key="4">
    <source>
        <dbReference type="ARBA" id="ARBA00022622"/>
    </source>
</evidence>
<name>A0AAD9XTG4_9ROSI</name>
<dbReference type="GO" id="GO:0098552">
    <property type="term" value="C:side of membrane"/>
    <property type="evidence" value="ECO:0007669"/>
    <property type="project" value="UniProtKB-KW"/>
</dbReference>
<evidence type="ECO:0000259" key="10">
    <source>
        <dbReference type="Pfam" id="PF14368"/>
    </source>
</evidence>
<dbReference type="SUPFAM" id="SSF47699">
    <property type="entry name" value="Bifunctional inhibitor/lipid-transfer protein/seed storage 2S albumin"/>
    <property type="match status" value="1"/>
</dbReference>
<evidence type="ECO:0000256" key="1">
    <source>
        <dbReference type="ARBA" id="ARBA00004609"/>
    </source>
</evidence>
<evidence type="ECO:0000256" key="2">
    <source>
        <dbReference type="ARBA" id="ARBA00009748"/>
    </source>
</evidence>
<accession>A0AAD9XTG4</accession>
<dbReference type="PANTHER" id="PTHR33044">
    <property type="entry name" value="BIFUNCTIONAL INHIBITOR/LIPID-TRANSFER PROTEIN/SEED STORAGE 2S ALBUMIN SUPERFAMILY PROTEIN-RELATED"/>
    <property type="match status" value="1"/>
</dbReference>
<keyword evidence="7" id="KW-0325">Glycoprotein</keyword>
<feature type="domain" description="Bifunctional inhibitor/plant lipid transfer protein/seed storage helical" evidence="10">
    <location>
        <begin position="18"/>
        <end position="108"/>
    </location>
</feature>
<keyword evidence="4" id="KW-0472">Membrane</keyword>
<reference evidence="11" key="1">
    <citation type="journal article" date="2023" name="Plant J.">
        <title>Genome sequences and population genomics provide insights into the demographic history, inbreeding, and mutation load of two 'living fossil' tree species of Dipteronia.</title>
        <authorList>
            <person name="Feng Y."/>
            <person name="Comes H.P."/>
            <person name="Chen J."/>
            <person name="Zhu S."/>
            <person name="Lu R."/>
            <person name="Zhang X."/>
            <person name="Li P."/>
            <person name="Qiu J."/>
            <person name="Olsen K.M."/>
            <person name="Qiu Y."/>
        </authorList>
    </citation>
    <scope>NUCLEOTIDE SEQUENCE</scope>
    <source>
        <strain evidence="11">KIB01</strain>
    </source>
</reference>
<keyword evidence="6" id="KW-1015">Disulfide bond</keyword>
<keyword evidence="5 9" id="KW-0732">Signal</keyword>
<gene>
    <name evidence="11" type="ORF">Ddye_003367</name>
</gene>
<dbReference type="GO" id="GO:0005886">
    <property type="term" value="C:plasma membrane"/>
    <property type="evidence" value="ECO:0007669"/>
    <property type="project" value="UniProtKB-SubCell"/>
</dbReference>
<evidence type="ECO:0000256" key="6">
    <source>
        <dbReference type="ARBA" id="ARBA00023157"/>
    </source>
</evidence>
<feature type="signal peptide" evidence="9">
    <location>
        <begin position="1"/>
        <end position="29"/>
    </location>
</feature>
<evidence type="ECO:0000256" key="8">
    <source>
        <dbReference type="ARBA" id="ARBA00023288"/>
    </source>
</evidence>
<dbReference type="InterPro" id="IPR043325">
    <property type="entry name" value="LTSS"/>
</dbReference>
<evidence type="ECO:0000256" key="7">
    <source>
        <dbReference type="ARBA" id="ARBA00023180"/>
    </source>
</evidence>
<dbReference type="Gene3D" id="1.10.110.10">
    <property type="entry name" value="Plant lipid-transfer and hydrophobic proteins"/>
    <property type="match status" value="1"/>
</dbReference>
<keyword evidence="3" id="KW-1003">Cell membrane</keyword>
<comment type="caution">
    <text evidence="11">The sequence shown here is derived from an EMBL/GenBank/DDBJ whole genome shotgun (WGS) entry which is preliminary data.</text>
</comment>
<sequence length="148" mass="15500">MAFHTKLSSTAMAAVFVVVVMATTSLTEAQPTPSCASKLTDCAVFINNATSKPDMSCCNSIKDAVENDLACLCTLYTTPGLLQNFNISVDDALRVSHDCNVKNDLSACKNASRTGQQSPGVSGNNDNGAGSRVVWTGITSLLCFGLLL</sequence>
<evidence type="ECO:0000256" key="9">
    <source>
        <dbReference type="SAM" id="SignalP"/>
    </source>
</evidence>
<dbReference type="EMBL" id="JANJYI010000001">
    <property type="protein sequence ID" value="KAK2664793.1"/>
    <property type="molecule type" value="Genomic_DNA"/>
</dbReference>